<protein>
    <recommendedName>
        <fullName evidence="4">Polymerase</fullName>
    </recommendedName>
</protein>
<evidence type="ECO:0000313" key="2">
    <source>
        <dbReference type="EMBL" id="ORC58044.1"/>
    </source>
</evidence>
<reference evidence="3" key="1">
    <citation type="submission" date="2017-02" db="EMBL/GenBank/DDBJ databases">
        <title>Pseudomonas floridae sp. nov., a novel pathogenic bacterial species isolated from tomato.</title>
        <authorList>
            <person name="Timilsina S."/>
            <person name="Vallad G.E."/>
            <person name="Jones J.B."/>
        </authorList>
    </citation>
    <scope>NUCLEOTIDE SEQUENCE [LARGE SCALE GENOMIC DNA]</scope>
    <source>
        <strain evidence="3">GEV388</strain>
    </source>
</reference>
<dbReference type="EMBL" id="MUIO01000068">
    <property type="protein sequence ID" value="ORC58044.1"/>
    <property type="molecule type" value="Genomic_DNA"/>
</dbReference>
<evidence type="ECO:0008006" key="4">
    <source>
        <dbReference type="Google" id="ProtNLM"/>
    </source>
</evidence>
<dbReference type="Proteomes" id="UP000192815">
    <property type="component" value="Unassembled WGS sequence"/>
</dbReference>
<feature type="transmembrane region" description="Helical" evidence="1">
    <location>
        <begin position="89"/>
        <end position="108"/>
    </location>
</feature>
<feature type="transmembrane region" description="Helical" evidence="1">
    <location>
        <begin position="158"/>
        <end position="177"/>
    </location>
</feature>
<feature type="transmembrane region" description="Helical" evidence="1">
    <location>
        <begin position="120"/>
        <end position="138"/>
    </location>
</feature>
<keyword evidence="3" id="KW-1185">Reference proteome</keyword>
<evidence type="ECO:0000313" key="3">
    <source>
        <dbReference type="Proteomes" id="UP000192815"/>
    </source>
</evidence>
<feature type="transmembrane region" description="Helical" evidence="1">
    <location>
        <begin position="65"/>
        <end position="83"/>
    </location>
</feature>
<feature type="transmembrane region" description="Helical" evidence="1">
    <location>
        <begin position="182"/>
        <end position="199"/>
    </location>
</feature>
<dbReference type="RefSeq" id="WP_083184110.1">
    <property type="nucleotide sequence ID" value="NZ_CBCRZR010000030.1"/>
</dbReference>
<accession>A0A1X0N559</accession>
<feature type="transmembrane region" description="Helical" evidence="1">
    <location>
        <begin position="305"/>
        <end position="327"/>
    </location>
</feature>
<dbReference type="PANTHER" id="PTHR37422">
    <property type="entry name" value="TEICHURONIC ACID BIOSYNTHESIS PROTEIN TUAE"/>
    <property type="match status" value="1"/>
</dbReference>
<dbReference type="PANTHER" id="PTHR37422:SF13">
    <property type="entry name" value="LIPOPOLYSACCHARIDE BIOSYNTHESIS PROTEIN PA4999-RELATED"/>
    <property type="match status" value="1"/>
</dbReference>
<sequence>MSVDRSGTPASKVEIYFGAALVVFLLSFILWGSAKATNNLFYALTALPGLFFLIKYRGASVFTQPLGVAWAVFMVWFLVPAFYGQDFQFYKHVAYVSLFVFVVAGLTDNRLFHSGAFIRSFFWAVALYILLASIYSWMTGLFAFGKRVEILPARMENVIYASAWMVCCLALALPVWLREKRWIEAATAIFLTLLVAAFIVQTRTALVGAAFLLVAGTLYSLYRFPRHTLAALLAAAVIVAAAFWVVKDEEWIRLLMVRGDSYRIELFEIMTGEWQHCGWMLGCGVDFYTTKTLTGGMPIQHPHNIYVSMGLYTGAVSLVLFLIVMALTLWQALRLRDAWGLYLACALVMLNFDGAKLVGNPDELWVLVLLPAAVVLGRVVQEHRLGRSI</sequence>
<feature type="transmembrane region" description="Helical" evidence="1">
    <location>
        <begin position="205"/>
        <end position="222"/>
    </location>
</feature>
<organism evidence="2 3">
    <name type="scientific">Pseudomonas floridensis</name>
    <dbReference type="NCBI Taxonomy" id="1958950"/>
    <lineage>
        <taxon>Bacteria</taxon>
        <taxon>Pseudomonadati</taxon>
        <taxon>Pseudomonadota</taxon>
        <taxon>Gammaproteobacteria</taxon>
        <taxon>Pseudomonadales</taxon>
        <taxon>Pseudomonadaceae</taxon>
        <taxon>Pseudomonas</taxon>
    </lineage>
</organism>
<keyword evidence="1" id="KW-1133">Transmembrane helix</keyword>
<feature type="transmembrane region" description="Helical" evidence="1">
    <location>
        <begin position="40"/>
        <end position="58"/>
    </location>
</feature>
<gene>
    <name evidence="2" type="ORF">BZK31_16980</name>
</gene>
<comment type="caution">
    <text evidence="2">The sequence shown here is derived from an EMBL/GenBank/DDBJ whole genome shotgun (WGS) entry which is preliminary data.</text>
</comment>
<name>A0A1X0N559_9PSED</name>
<proteinExistence type="predicted"/>
<feature type="transmembrane region" description="Helical" evidence="1">
    <location>
        <begin position="15"/>
        <end position="34"/>
    </location>
</feature>
<keyword evidence="1" id="KW-0812">Transmembrane</keyword>
<feature type="transmembrane region" description="Helical" evidence="1">
    <location>
        <begin position="229"/>
        <end position="246"/>
    </location>
</feature>
<dbReference type="STRING" id="1958950.BZK31_16980"/>
<dbReference type="AlphaFoldDB" id="A0A1X0N559"/>
<keyword evidence="1" id="KW-0472">Membrane</keyword>
<dbReference type="OrthoDB" id="6946666at2"/>
<dbReference type="InterPro" id="IPR051533">
    <property type="entry name" value="WaaL-like"/>
</dbReference>
<evidence type="ECO:0000256" key="1">
    <source>
        <dbReference type="SAM" id="Phobius"/>
    </source>
</evidence>